<dbReference type="CDD" id="cd11072">
    <property type="entry name" value="CYP71-like"/>
    <property type="match status" value="1"/>
</dbReference>
<keyword evidence="10" id="KW-1185">Reference proteome</keyword>
<dbReference type="Pfam" id="PF00067">
    <property type="entry name" value="p450"/>
    <property type="match status" value="1"/>
</dbReference>
<dbReference type="EMBL" id="JABTTQ020003390">
    <property type="protein sequence ID" value="KAK6117949.1"/>
    <property type="molecule type" value="Genomic_DNA"/>
</dbReference>
<comment type="subcellular location">
    <subcellularLocation>
        <location evidence="2">Membrane</location>
        <topology evidence="2">Single-pass membrane protein</topology>
    </subcellularLocation>
</comment>
<evidence type="ECO:0000256" key="1">
    <source>
        <dbReference type="ARBA" id="ARBA00001971"/>
    </source>
</evidence>
<keyword evidence="8" id="KW-0503">Monooxygenase</keyword>
<dbReference type="InterPro" id="IPR001128">
    <property type="entry name" value="Cyt_P450"/>
</dbReference>
<dbReference type="Proteomes" id="UP001318860">
    <property type="component" value="Unassembled WGS sequence"/>
</dbReference>
<evidence type="ECO:0000256" key="2">
    <source>
        <dbReference type="ARBA" id="ARBA00004167"/>
    </source>
</evidence>
<keyword evidence="4 8" id="KW-0349">Heme</keyword>
<evidence type="ECO:0000256" key="4">
    <source>
        <dbReference type="ARBA" id="ARBA00022617"/>
    </source>
</evidence>
<evidence type="ECO:0000313" key="9">
    <source>
        <dbReference type="EMBL" id="KAK6117949.1"/>
    </source>
</evidence>
<dbReference type="PRINTS" id="PR00463">
    <property type="entry name" value="EP450I"/>
</dbReference>
<dbReference type="PRINTS" id="PR00385">
    <property type="entry name" value="P450"/>
</dbReference>
<dbReference type="Gene3D" id="1.10.630.10">
    <property type="entry name" value="Cytochrome P450"/>
    <property type="match status" value="1"/>
</dbReference>
<dbReference type="PANTHER" id="PTHR47955:SF15">
    <property type="entry name" value="CYTOCHROME P450 71A2-LIKE"/>
    <property type="match status" value="1"/>
</dbReference>
<keyword evidence="5 8" id="KW-0479">Metal-binding</keyword>
<evidence type="ECO:0000256" key="8">
    <source>
        <dbReference type="RuleBase" id="RU000461"/>
    </source>
</evidence>
<evidence type="ECO:0000313" key="10">
    <source>
        <dbReference type="Proteomes" id="UP001318860"/>
    </source>
</evidence>
<evidence type="ECO:0000256" key="5">
    <source>
        <dbReference type="ARBA" id="ARBA00022723"/>
    </source>
</evidence>
<reference evidence="9 10" key="1">
    <citation type="journal article" date="2021" name="Comput. Struct. Biotechnol. J.">
        <title>De novo genome assembly of the potent medicinal plant Rehmannia glutinosa using nanopore technology.</title>
        <authorList>
            <person name="Ma L."/>
            <person name="Dong C."/>
            <person name="Song C."/>
            <person name="Wang X."/>
            <person name="Zheng X."/>
            <person name="Niu Y."/>
            <person name="Chen S."/>
            <person name="Feng W."/>
        </authorList>
    </citation>
    <scope>NUCLEOTIDE SEQUENCE [LARGE SCALE GENOMIC DNA]</scope>
    <source>
        <strain evidence="9">DH-2019</strain>
    </source>
</reference>
<comment type="similarity">
    <text evidence="3 8">Belongs to the cytochrome P450 family.</text>
</comment>
<keyword evidence="7 8" id="KW-0408">Iron</keyword>
<evidence type="ECO:0000256" key="6">
    <source>
        <dbReference type="ARBA" id="ARBA00023002"/>
    </source>
</evidence>
<proteinExistence type="inferred from homology"/>
<dbReference type="InterPro" id="IPR002401">
    <property type="entry name" value="Cyt_P450_E_grp-I"/>
</dbReference>
<comment type="cofactor">
    <cofactor evidence="1">
        <name>heme</name>
        <dbReference type="ChEBI" id="CHEBI:30413"/>
    </cofactor>
</comment>
<comment type="caution">
    <text evidence="9">The sequence shown here is derived from an EMBL/GenBank/DDBJ whole genome shotgun (WGS) entry which is preliminary data.</text>
</comment>
<organism evidence="9 10">
    <name type="scientific">Rehmannia glutinosa</name>
    <name type="common">Chinese foxglove</name>
    <dbReference type="NCBI Taxonomy" id="99300"/>
    <lineage>
        <taxon>Eukaryota</taxon>
        <taxon>Viridiplantae</taxon>
        <taxon>Streptophyta</taxon>
        <taxon>Embryophyta</taxon>
        <taxon>Tracheophyta</taxon>
        <taxon>Spermatophyta</taxon>
        <taxon>Magnoliopsida</taxon>
        <taxon>eudicotyledons</taxon>
        <taxon>Gunneridae</taxon>
        <taxon>Pentapetalae</taxon>
        <taxon>asterids</taxon>
        <taxon>lamiids</taxon>
        <taxon>Lamiales</taxon>
        <taxon>Orobanchaceae</taxon>
        <taxon>Rehmannieae</taxon>
        <taxon>Rehmannia</taxon>
    </lineage>
</organism>
<sequence length="486" mass="55780">MVHYQMVFQTWWEAKLPSLTTKAANNRKSRTQPIIGSPLFPFPVQKYGSLVLLQFGAIPVLIVSSADAAREIMRTHDLNFAYRHAFRVQAKLLYNYKDLALSPYGEFWRQLKSIFVLKLLSNKMVQSFHSIREEETSILVKRITDHIPSGPVNLRNMLPEFTNYVVCRSACGGNYTQSENGKKFWDLLKEMSELMGAVGIPDFYPWLSWITRVNGLDKRVDSFVKRMDDFLEGMIGERLETRKDEQDVGEGNRDNFLDILIDMYKAGNTSGVSMDKDGIKAMLLNVFLAGVDSTATVMEWVMTELLRHPTVMEKLQNEIRQIVKDKQDVKDHDIQKMHYLKAVMKETLRYHPPIPIILRRQGTNDVKIKGYDVKAGTLVMINNWAIGRDPRFWDEPETFQPERFFNSSIDFKGLDFELIPFGGGRRGCPGTAFSIATIEFVLANLLHKFNWELPDGAQGRDLDMTENLMGTLHREIPLTVVATQIK</sequence>
<protein>
    <submittedName>
        <fullName evidence="9">Uncharacterized protein</fullName>
    </submittedName>
</protein>
<dbReference type="InterPro" id="IPR017972">
    <property type="entry name" value="Cyt_P450_CS"/>
</dbReference>
<accession>A0ABR0U645</accession>
<dbReference type="SUPFAM" id="SSF48264">
    <property type="entry name" value="Cytochrome P450"/>
    <property type="match status" value="1"/>
</dbReference>
<dbReference type="PROSITE" id="PS00086">
    <property type="entry name" value="CYTOCHROME_P450"/>
    <property type="match status" value="1"/>
</dbReference>
<name>A0ABR0U645_REHGL</name>
<evidence type="ECO:0000256" key="7">
    <source>
        <dbReference type="ARBA" id="ARBA00023004"/>
    </source>
</evidence>
<gene>
    <name evidence="9" type="ORF">DH2020_048312</name>
</gene>
<keyword evidence="6 8" id="KW-0560">Oxidoreductase</keyword>
<dbReference type="PANTHER" id="PTHR47955">
    <property type="entry name" value="CYTOCHROME P450 FAMILY 71 PROTEIN"/>
    <property type="match status" value="1"/>
</dbReference>
<evidence type="ECO:0000256" key="3">
    <source>
        <dbReference type="ARBA" id="ARBA00010617"/>
    </source>
</evidence>
<dbReference type="InterPro" id="IPR036396">
    <property type="entry name" value="Cyt_P450_sf"/>
</dbReference>